<proteinExistence type="predicted"/>
<dbReference type="InterPro" id="IPR041711">
    <property type="entry name" value="Met-tRNA-FMT_N"/>
</dbReference>
<organism evidence="4 5">
    <name type="scientific">Staphylotrichum longicolle</name>
    <dbReference type="NCBI Taxonomy" id="669026"/>
    <lineage>
        <taxon>Eukaryota</taxon>
        <taxon>Fungi</taxon>
        <taxon>Dikarya</taxon>
        <taxon>Ascomycota</taxon>
        <taxon>Pezizomycotina</taxon>
        <taxon>Sordariomycetes</taxon>
        <taxon>Sordariomycetidae</taxon>
        <taxon>Sordariales</taxon>
        <taxon>Chaetomiaceae</taxon>
        <taxon>Staphylotrichum</taxon>
    </lineage>
</organism>
<dbReference type="GO" id="GO:0004479">
    <property type="term" value="F:methionyl-tRNA formyltransferase activity"/>
    <property type="evidence" value="ECO:0007669"/>
    <property type="project" value="UniProtKB-EC"/>
</dbReference>
<dbReference type="Pfam" id="PF00551">
    <property type="entry name" value="Formyl_trans_N"/>
    <property type="match status" value="1"/>
</dbReference>
<evidence type="ECO:0000256" key="1">
    <source>
        <dbReference type="ARBA" id="ARBA00012261"/>
    </source>
</evidence>
<protein>
    <recommendedName>
        <fullName evidence="1">methionyl-tRNA formyltransferase</fullName>
        <ecNumber evidence="1">2.1.2.9</ecNumber>
    </recommendedName>
</protein>
<name>A0AAD4EXV6_9PEZI</name>
<evidence type="ECO:0000313" key="5">
    <source>
        <dbReference type="Proteomes" id="UP001197093"/>
    </source>
</evidence>
<gene>
    <name evidence="4" type="ORF">NEMBOFW57_006084</name>
</gene>
<dbReference type="PANTHER" id="PTHR11138">
    <property type="entry name" value="METHIONYL-TRNA FORMYLTRANSFERASE"/>
    <property type="match status" value="1"/>
</dbReference>
<dbReference type="Gene3D" id="3.40.50.12230">
    <property type="match status" value="1"/>
</dbReference>
<sequence length="520" mass="55950">MQVDHPAFIPLHDLPPQHRGPSNFPAHPDAYLTADIFSPQRRGAKYLPGGLAAELRDWLVDVKGGVDGECEVRAASSVLRLGPSAGASVRVVVDEASCGGPGMTTASSKSDPLRILFCGSDQFSCTSLQALHDEQQRNGDLIQSIDVVVRPSKPSGRGLKVLREVPLRSLAEKLRLPIHIRDTFTGWNMPKPNGDPINLIIAVSFGLFVPPRLIHAAKYGGLNVHPSLLPDLRGPAPLHHALLHSYNPTGVTIQTLSPHAFDAGVPLLQTPLPGIPIPETATLPQLHDLLAPLGASMLVTALREGLHVPPHRPFPGYRPPGSSVKEGEGEVSLRHAPKITPADRQIRWRTAGGAQSVARQARVLGPLWTHLTTTTTHTTTAHSHSNNHANVNTNTHSNTNHVEDEPNSTKMTMTRAILADLSAVPATTNHAGEDEVASKPAEGFLDGRVAWVEMQMDGKKKNAQERMPVVQTRFKVDDKDESVVVSMADGSLLRVGKIKVEGSDFKPAAKVLESVLSLKA</sequence>
<dbReference type="EC" id="2.1.2.9" evidence="1"/>
<feature type="compositionally biased region" description="Low complexity" evidence="2">
    <location>
        <begin position="378"/>
        <end position="400"/>
    </location>
</feature>
<dbReference type="InterPro" id="IPR002376">
    <property type="entry name" value="Formyl_transf_N"/>
</dbReference>
<reference evidence="4" key="1">
    <citation type="submission" date="2023-02" db="EMBL/GenBank/DDBJ databases">
        <authorList>
            <person name="Palmer J.M."/>
        </authorList>
    </citation>
    <scope>NUCLEOTIDE SEQUENCE</scope>
    <source>
        <strain evidence="4">FW57</strain>
    </source>
</reference>
<dbReference type="CDD" id="cd08646">
    <property type="entry name" value="FMT_core_Met-tRNA-FMT_N"/>
    <property type="match status" value="1"/>
</dbReference>
<accession>A0AAD4EXV6</accession>
<dbReference type="AlphaFoldDB" id="A0AAD4EXV6"/>
<feature type="region of interest" description="Disordered" evidence="2">
    <location>
        <begin position="310"/>
        <end position="333"/>
    </location>
</feature>
<dbReference type="PANTHER" id="PTHR11138:SF5">
    <property type="entry name" value="METHIONYL-TRNA FORMYLTRANSFERASE, MITOCHONDRIAL"/>
    <property type="match status" value="1"/>
</dbReference>
<comment type="caution">
    <text evidence="4">The sequence shown here is derived from an EMBL/GenBank/DDBJ whole genome shotgun (WGS) entry which is preliminary data.</text>
</comment>
<dbReference type="Proteomes" id="UP001197093">
    <property type="component" value="Unassembled WGS sequence"/>
</dbReference>
<dbReference type="GO" id="GO:0005739">
    <property type="term" value="C:mitochondrion"/>
    <property type="evidence" value="ECO:0007669"/>
    <property type="project" value="TreeGrafter"/>
</dbReference>
<dbReference type="SUPFAM" id="SSF53328">
    <property type="entry name" value="Formyltransferase"/>
    <property type="match status" value="1"/>
</dbReference>
<evidence type="ECO:0000313" key="4">
    <source>
        <dbReference type="EMBL" id="KAG7289708.1"/>
    </source>
</evidence>
<evidence type="ECO:0000259" key="3">
    <source>
        <dbReference type="Pfam" id="PF00551"/>
    </source>
</evidence>
<dbReference type="EMBL" id="JAHCVI010000002">
    <property type="protein sequence ID" value="KAG7289708.1"/>
    <property type="molecule type" value="Genomic_DNA"/>
</dbReference>
<evidence type="ECO:0000256" key="2">
    <source>
        <dbReference type="SAM" id="MobiDB-lite"/>
    </source>
</evidence>
<keyword evidence="5" id="KW-1185">Reference proteome</keyword>
<feature type="domain" description="Formyl transferase N-terminal" evidence="3">
    <location>
        <begin position="114"/>
        <end position="301"/>
    </location>
</feature>
<dbReference type="InterPro" id="IPR036477">
    <property type="entry name" value="Formyl_transf_N_sf"/>
</dbReference>
<feature type="region of interest" description="Disordered" evidence="2">
    <location>
        <begin position="378"/>
        <end position="406"/>
    </location>
</feature>